<evidence type="ECO:0000313" key="14">
    <source>
        <dbReference type="EMBL" id="TNC66825.1"/>
    </source>
</evidence>
<name>A0A5C4N6T1_9RHOB</name>
<proteinExistence type="inferred from homology"/>
<gene>
    <name evidence="14" type="primary">mdoH</name>
    <name evidence="14" type="ORF">FHG71_15970</name>
</gene>
<feature type="transmembrane region" description="Helical" evidence="12">
    <location>
        <begin position="352"/>
        <end position="373"/>
    </location>
</feature>
<keyword evidence="10 12" id="KW-1133">Transmembrane helix</keyword>
<comment type="similarity">
    <text evidence="3">Belongs to the glycosyltransferase 2 family. OpgH subfamily.</text>
</comment>
<dbReference type="SUPFAM" id="SSF53448">
    <property type="entry name" value="Nucleotide-diphospho-sugar transferases"/>
    <property type="match status" value="1"/>
</dbReference>
<evidence type="ECO:0000256" key="11">
    <source>
        <dbReference type="ARBA" id="ARBA00023136"/>
    </source>
</evidence>
<reference evidence="14 15" key="1">
    <citation type="submission" date="2019-06" db="EMBL/GenBank/DDBJ databases">
        <authorList>
            <person name="Jiang L."/>
        </authorList>
    </citation>
    <scope>NUCLEOTIDE SEQUENCE [LARGE SCALE GENOMIC DNA]</scope>
    <source>
        <strain evidence="14 15">YIM 48858</strain>
    </source>
</reference>
<dbReference type="PANTHER" id="PTHR43867:SF5">
    <property type="entry name" value="GLUCANS BIOSYNTHESIS GLUCOSYLTRANSFERASE H"/>
    <property type="match status" value="1"/>
</dbReference>
<keyword evidence="8 14" id="KW-0808">Transferase</keyword>
<dbReference type="AlphaFoldDB" id="A0A5C4N6T1"/>
<keyword evidence="6" id="KW-0997">Cell inner membrane</keyword>
<protein>
    <recommendedName>
        <fullName evidence="4">Glucans biosynthesis glucosyltransferase H</fullName>
    </recommendedName>
</protein>
<accession>A0A5C4N6T1</accession>
<keyword evidence="9 12" id="KW-0812">Transmembrane</keyword>
<evidence type="ECO:0000256" key="2">
    <source>
        <dbReference type="ARBA" id="ARBA00005001"/>
    </source>
</evidence>
<dbReference type="GO" id="GO:0005886">
    <property type="term" value="C:plasma membrane"/>
    <property type="evidence" value="ECO:0007669"/>
    <property type="project" value="UniProtKB-SubCell"/>
</dbReference>
<keyword evidence="5" id="KW-1003">Cell membrane</keyword>
<feature type="transmembrane region" description="Helical" evidence="12">
    <location>
        <begin position="493"/>
        <end position="511"/>
    </location>
</feature>
<evidence type="ECO:0000256" key="9">
    <source>
        <dbReference type="ARBA" id="ARBA00022692"/>
    </source>
</evidence>
<evidence type="ECO:0000256" key="7">
    <source>
        <dbReference type="ARBA" id="ARBA00022676"/>
    </source>
</evidence>
<feature type="transmembrane region" description="Helical" evidence="12">
    <location>
        <begin position="41"/>
        <end position="62"/>
    </location>
</feature>
<dbReference type="GO" id="GO:0016758">
    <property type="term" value="F:hexosyltransferase activity"/>
    <property type="evidence" value="ECO:0007669"/>
    <property type="project" value="TreeGrafter"/>
</dbReference>
<evidence type="ECO:0000256" key="1">
    <source>
        <dbReference type="ARBA" id="ARBA00004429"/>
    </source>
</evidence>
<dbReference type="NCBIfam" id="NF003958">
    <property type="entry name" value="PRK05454.2-1"/>
    <property type="match status" value="1"/>
</dbReference>
<dbReference type="InterPro" id="IPR029044">
    <property type="entry name" value="Nucleotide-diphossugar_trans"/>
</dbReference>
<dbReference type="NCBIfam" id="NF003962">
    <property type="entry name" value="PRK05454.2-5"/>
    <property type="match status" value="1"/>
</dbReference>
<dbReference type="RefSeq" id="WP_139082701.1">
    <property type="nucleotide sequence ID" value="NZ_VDFV01000030.1"/>
</dbReference>
<feature type="domain" description="Glycosyltransferase 2-like" evidence="13">
    <location>
        <begin position="177"/>
        <end position="368"/>
    </location>
</feature>
<feature type="transmembrane region" description="Helical" evidence="12">
    <location>
        <begin position="379"/>
        <end position="400"/>
    </location>
</feature>
<dbReference type="OrthoDB" id="9775281at2"/>
<evidence type="ECO:0000256" key="4">
    <source>
        <dbReference type="ARBA" id="ARBA00020585"/>
    </source>
</evidence>
<dbReference type="Proteomes" id="UP000305709">
    <property type="component" value="Unassembled WGS sequence"/>
</dbReference>
<evidence type="ECO:0000256" key="3">
    <source>
        <dbReference type="ARBA" id="ARBA00009337"/>
    </source>
</evidence>
<dbReference type="InterPro" id="IPR001173">
    <property type="entry name" value="Glyco_trans_2-like"/>
</dbReference>
<comment type="pathway">
    <text evidence="2">Glycan metabolism; osmoregulated periplasmic glucan (OPG) biosynthesis.</text>
</comment>
<evidence type="ECO:0000256" key="12">
    <source>
        <dbReference type="SAM" id="Phobius"/>
    </source>
</evidence>
<keyword evidence="15" id="KW-1185">Reference proteome</keyword>
<dbReference type="EMBL" id="VDFV01000030">
    <property type="protein sequence ID" value="TNC66825.1"/>
    <property type="molecule type" value="Genomic_DNA"/>
</dbReference>
<keyword evidence="11 12" id="KW-0472">Membrane</keyword>
<comment type="caution">
    <text evidence="14">The sequence shown here is derived from an EMBL/GenBank/DDBJ whole genome shotgun (WGS) entry which is preliminary data.</text>
</comment>
<sequence length="558" mass="59922">MTGRTALLRAATLGAAAVLASVALGLLLWGEEPGALSVVQGLSVLVATFWLAFGAALSVLGLGPRPSAPPEGEFRGRAVILVPICNEEPREIFARIAAMDADLHLVGLGGQVDIAVLSDTRDGALATLEARLFRRLVHETGGEGRLFYRRRTDNRGRKAGNIEDFIRRSGGAYDHAIVLDADSLMTGRTIRTMLRRMEGDPRLGLLQTAPAIVGARSRFGRMMAFAGAFHGPVFARGLSRLQGEVGPFWGHNAAIRVRAFAESCGLPVLSGPPPFGGHVLSHDYVEAALLARAGWTVRLDPDLEGSYEEGPENIVAYAKRDRRWCQGNLQHARIMLAPGLKGWSRFVFAQGIFAYLVPVLWLGFVLTGLAGVIDTKGIGHLAGLVLALLFGPKVFVTLAARDRAAGFGGWPLLGASVMAETLQSALIAPVLLMFQARSVLQVLMGRDGGWPAQARGDSTLSLTEGWRAGWWITLWGAGLLASAVLLQPGLLPWLLPLGGPMLAAPWIIAWTSRPPRSRLFTTPEELVAPGVLARAGDERRRWSRPELALGALRQVHHA</sequence>
<dbReference type="InterPro" id="IPR050321">
    <property type="entry name" value="Glycosyltr_2/OpgH_subfam"/>
</dbReference>
<evidence type="ECO:0000256" key="6">
    <source>
        <dbReference type="ARBA" id="ARBA00022519"/>
    </source>
</evidence>
<feature type="transmembrane region" description="Helical" evidence="12">
    <location>
        <begin position="412"/>
        <end position="434"/>
    </location>
</feature>
<evidence type="ECO:0000256" key="8">
    <source>
        <dbReference type="ARBA" id="ARBA00022679"/>
    </source>
</evidence>
<evidence type="ECO:0000313" key="15">
    <source>
        <dbReference type="Proteomes" id="UP000305709"/>
    </source>
</evidence>
<evidence type="ECO:0000259" key="13">
    <source>
        <dbReference type="Pfam" id="PF13632"/>
    </source>
</evidence>
<feature type="transmembrane region" description="Helical" evidence="12">
    <location>
        <begin position="468"/>
        <end position="486"/>
    </location>
</feature>
<organism evidence="14 15">
    <name type="scientific">Rubellimicrobium roseum</name>
    <dbReference type="NCBI Taxonomy" id="687525"/>
    <lineage>
        <taxon>Bacteria</taxon>
        <taxon>Pseudomonadati</taxon>
        <taxon>Pseudomonadota</taxon>
        <taxon>Alphaproteobacteria</taxon>
        <taxon>Rhodobacterales</taxon>
        <taxon>Roseobacteraceae</taxon>
        <taxon>Rubellimicrobium</taxon>
    </lineage>
</organism>
<feature type="transmembrane region" description="Helical" evidence="12">
    <location>
        <begin position="7"/>
        <end position="29"/>
    </location>
</feature>
<evidence type="ECO:0000256" key="5">
    <source>
        <dbReference type="ARBA" id="ARBA00022475"/>
    </source>
</evidence>
<dbReference type="Pfam" id="PF13632">
    <property type="entry name" value="Glyco_trans_2_3"/>
    <property type="match status" value="1"/>
</dbReference>
<keyword evidence="7" id="KW-0328">Glycosyltransferase</keyword>
<dbReference type="Gene3D" id="3.90.550.10">
    <property type="entry name" value="Spore Coat Polysaccharide Biosynthesis Protein SpsA, Chain A"/>
    <property type="match status" value="1"/>
</dbReference>
<dbReference type="PANTHER" id="PTHR43867">
    <property type="entry name" value="CELLULOSE SYNTHASE CATALYTIC SUBUNIT A [UDP-FORMING]"/>
    <property type="match status" value="1"/>
</dbReference>
<comment type="subcellular location">
    <subcellularLocation>
        <location evidence="1">Cell inner membrane</location>
        <topology evidence="1">Multi-pass membrane protein</topology>
    </subcellularLocation>
</comment>
<evidence type="ECO:0000256" key="10">
    <source>
        <dbReference type="ARBA" id="ARBA00022989"/>
    </source>
</evidence>